<dbReference type="GO" id="GO:0042791">
    <property type="term" value="P:5S class rRNA transcription by RNA polymerase III"/>
    <property type="evidence" value="ECO:0007669"/>
    <property type="project" value="TreeGrafter"/>
</dbReference>
<feature type="compositionally biased region" description="Polar residues" evidence="6">
    <location>
        <begin position="494"/>
        <end position="506"/>
    </location>
</feature>
<feature type="compositionally biased region" description="Low complexity" evidence="6">
    <location>
        <begin position="1933"/>
        <end position="1942"/>
    </location>
</feature>
<evidence type="ECO:0000313" key="12">
    <source>
        <dbReference type="Proteomes" id="UP000007264"/>
    </source>
</evidence>
<proteinExistence type="predicted"/>
<dbReference type="eggNOG" id="ENOG502QPUA">
    <property type="taxonomic scope" value="Eukaryota"/>
</dbReference>
<evidence type="ECO:0000256" key="1">
    <source>
        <dbReference type="ARBA" id="ARBA00004123"/>
    </source>
</evidence>
<feature type="region of interest" description="Disordered" evidence="6">
    <location>
        <begin position="1350"/>
        <end position="1397"/>
    </location>
</feature>
<evidence type="ECO:0000259" key="10">
    <source>
        <dbReference type="Pfam" id="PF24658"/>
    </source>
</evidence>
<feature type="region of interest" description="Disordered" evidence="6">
    <location>
        <begin position="430"/>
        <end position="525"/>
    </location>
</feature>
<dbReference type="InterPro" id="IPR056020">
    <property type="entry name" value="DUF7599"/>
</dbReference>
<dbReference type="GO" id="GO:0005634">
    <property type="term" value="C:nucleus"/>
    <property type="evidence" value="ECO:0007669"/>
    <property type="project" value="UniProtKB-SubCell"/>
</dbReference>
<evidence type="ECO:0000313" key="11">
    <source>
        <dbReference type="EMBL" id="EIE27106.1"/>
    </source>
</evidence>
<keyword evidence="12" id="KW-1185">Reference proteome</keyword>
<evidence type="ECO:0000256" key="2">
    <source>
        <dbReference type="ARBA" id="ARBA00022553"/>
    </source>
</evidence>
<feature type="domain" description="DUF7646" evidence="9">
    <location>
        <begin position="253"/>
        <end position="317"/>
    </location>
</feature>
<dbReference type="STRING" id="574566.I0Z8Y7"/>
<dbReference type="GO" id="GO:0006384">
    <property type="term" value="P:transcription initiation at RNA polymerase III promoter"/>
    <property type="evidence" value="ECO:0007669"/>
    <property type="project" value="InterPro"/>
</dbReference>
<feature type="compositionally biased region" description="Basic residues" evidence="6">
    <location>
        <begin position="1104"/>
        <end position="1115"/>
    </location>
</feature>
<dbReference type="Proteomes" id="UP000007264">
    <property type="component" value="Unassembled WGS sequence"/>
</dbReference>
<keyword evidence="3" id="KW-0238">DNA-binding</keyword>
<feature type="compositionally biased region" description="Pro residues" evidence="6">
    <location>
        <begin position="1747"/>
        <end position="1763"/>
    </location>
</feature>
<keyword evidence="4" id="KW-0804">Transcription</keyword>
<feature type="region of interest" description="Disordered" evidence="6">
    <location>
        <begin position="1916"/>
        <end position="2028"/>
    </location>
</feature>
<feature type="compositionally biased region" description="Basic residues" evidence="6">
    <location>
        <begin position="1309"/>
        <end position="1323"/>
    </location>
</feature>
<feature type="domain" description="B-block binding subunit of TFIIIC" evidence="7">
    <location>
        <begin position="64"/>
        <end position="136"/>
    </location>
</feature>
<dbReference type="InterPro" id="IPR056064">
    <property type="entry name" value="DUF7647"/>
</dbReference>
<dbReference type="InterPro" id="IPR007309">
    <property type="entry name" value="TFIIIC_Bblock-bd"/>
</dbReference>
<feature type="compositionally biased region" description="Basic residues" evidence="6">
    <location>
        <begin position="1366"/>
        <end position="1375"/>
    </location>
</feature>
<name>I0Z8Y7_COCSC</name>
<dbReference type="InterPro" id="IPR036388">
    <property type="entry name" value="WH-like_DNA-bd_sf"/>
</dbReference>
<dbReference type="PANTHER" id="PTHR15180">
    <property type="entry name" value="GENERAL TRANSCRIPTION FACTOR 3C POLYPEPTIDE 1"/>
    <property type="match status" value="1"/>
</dbReference>
<dbReference type="Pfam" id="PF04182">
    <property type="entry name" value="B-block_TFIIIC"/>
    <property type="match status" value="1"/>
</dbReference>
<feature type="domain" description="DUF7647" evidence="10">
    <location>
        <begin position="804"/>
        <end position="977"/>
    </location>
</feature>
<dbReference type="RefSeq" id="XP_005651650.1">
    <property type="nucleotide sequence ID" value="XM_005651593.1"/>
</dbReference>
<gene>
    <name evidence="11" type="ORF">COCSUDRAFT_64071</name>
</gene>
<dbReference type="OrthoDB" id="515992at2759"/>
<feature type="region of interest" description="Disordered" evidence="6">
    <location>
        <begin position="1740"/>
        <end position="1807"/>
    </location>
</feature>
<dbReference type="Gene3D" id="1.10.10.10">
    <property type="entry name" value="Winged helix-like DNA-binding domain superfamily/Winged helix DNA-binding domain"/>
    <property type="match status" value="1"/>
</dbReference>
<evidence type="ECO:0000259" key="7">
    <source>
        <dbReference type="Pfam" id="PF04182"/>
    </source>
</evidence>
<feature type="compositionally biased region" description="Low complexity" evidence="6">
    <location>
        <begin position="1232"/>
        <end position="1258"/>
    </location>
</feature>
<dbReference type="InterPro" id="IPR056063">
    <property type="entry name" value="DUF7646"/>
</dbReference>
<comment type="caution">
    <text evidence="11">The sequence shown here is derived from an EMBL/GenBank/DDBJ whole genome shotgun (WGS) entry which is preliminary data.</text>
</comment>
<feature type="region of interest" description="Disordered" evidence="6">
    <location>
        <begin position="1476"/>
        <end position="1543"/>
    </location>
</feature>
<dbReference type="Pfam" id="PF24657">
    <property type="entry name" value="DUF7646"/>
    <property type="match status" value="1"/>
</dbReference>
<evidence type="ECO:0000256" key="6">
    <source>
        <dbReference type="SAM" id="MobiDB-lite"/>
    </source>
</evidence>
<feature type="region of interest" description="Disordered" evidence="6">
    <location>
        <begin position="1229"/>
        <end position="1327"/>
    </location>
</feature>
<dbReference type="KEGG" id="csl:COCSUDRAFT_64071"/>
<dbReference type="GO" id="GO:0003677">
    <property type="term" value="F:DNA binding"/>
    <property type="evidence" value="ECO:0007669"/>
    <property type="project" value="UniProtKB-KW"/>
</dbReference>
<evidence type="ECO:0000256" key="5">
    <source>
        <dbReference type="ARBA" id="ARBA00023242"/>
    </source>
</evidence>
<feature type="compositionally biased region" description="Low complexity" evidence="6">
    <location>
        <begin position="440"/>
        <end position="462"/>
    </location>
</feature>
<dbReference type="GO" id="GO:0000127">
    <property type="term" value="C:transcription factor TFIIIC complex"/>
    <property type="evidence" value="ECO:0007669"/>
    <property type="project" value="InterPro"/>
</dbReference>
<feature type="compositionally biased region" description="Low complexity" evidence="6">
    <location>
        <begin position="1765"/>
        <end position="1793"/>
    </location>
</feature>
<evidence type="ECO:0000259" key="8">
    <source>
        <dbReference type="Pfam" id="PF24538"/>
    </source>
</evidence>
<dbReference type="Pfam" id="PF24658">
    <property type="entry name" value="DUF7647"/>
    <property type="match status" value="1"/>
</dbReference>
<dbReference type="EMBL" id="AGSI01000001">
    <property type="protein sequence ID" value="EIE27106.1"/>
    <property type="molecule type" value="Genomic_DNA"/>
</dbReference>
<evidence type="ECO:0000259" key="9">
    <source>
        <dbReference type="Pfam" id="PF24657"/>
    </source>
</evidence>
<dbReference type="PANTHER" id="PTHR15180:SF1">
    <property type="entry name" value="GENERAL TRANSCRIPTION FACTOR 3C POLYPEPTIDE 1"/>
    <property type="match status" value="1"/>
</dbReference>
<sequence length="2142" mass="229960">MEIKHNSPLLVQCNIIIIIIIITRFSCRRQLQGASADKLHASDAVRDAVLGLHDASLSSYAISETQRKALEAIARARQTGVLRSELAKRMGMEPKNFAYVTRALEARNLITQQNISVKAADTVNRINTNILHLPRFKLNVVPGMIKEVDTGDFVVEDEEAEMARICSCLAGASGGVMLESEVKRVLGFQHTQGHRQWRRFKKKLVDSGRLKESVGIQNGAYASVLKLEQPLSAAPGLQTAPGDGDELEPGEELETVAELGFDNQILNLVLEAGSEGVAKHKLATRLGMTNKKAHKLMVALSKRVRIRESDEQQGRAQMKAGHPHPFFGNVWRAPEELLQYHQLTHAPAVPSGGWQAAVAAAAAARPDTGADHPIEAALPLATAPHPSVPGMLRSVPVGQAAAPVELAGSSAPDAPAPYRFPELPDQADALAPFEFPQPPDQSAAPAPFEFPAAPDQAQAPSARSGNDGAGPSSMPPFLGEGTDAHGNEEIASGPTMSTTAHASSNGMPEIEQEGMPSIGQEGVPPLVQSGTIQILGATGEAKGDEQKVTTLSLQRQQRLADRVTSIRFMMVSDETEVGMRSGHCDQRTRNRIIDRCLAAGQVMRLLVQLPGKRTKHKGFNVEVLTRVGTPLDFTFLNEVRECAHLRRAERFRRGQVSHRGAQLRAEGVDLPVVDLEDGISRGAPAATQGVRAAANLARYNEEMELLTENGFLRSRMVRVRLLHYFICRLMGLGGNVRSDADLIRGNGLPNSALQAAGGDKEADLNLALQSQLIQIKELANLRAGQNPASTSSPQEAAEREGRRLSLKGLWDAMPVDLFFQVVGCSMDRAEAEKLSGEDKRMGELEAGFIESVSTAAACSRLRESLDTMRRMGLLEKESRPDQAAQGSATGSDGVVYLAQASIQLELPISISHARGEDSSGIVQPGGLRVMHHYDLAQKAKLDEYWARLEYACLSKPVAMRYCWPAKRAPEVVSPQGWQMMWLMSAAQARQLRARIAAEMDSGLDWVACHRIATDLKLSYTQARPSAETSHIWQIVMKIATQFRSKERLERLKAGAQPLPKLPKLTRTAAGRLSLRPKPAVPQVPKSPILPGGRRRPTEEEMRVKRAAQSRRLRERHAKETELRLQQQAARTLAEGFPDEEPAALRRKLRKMTTTHEEDCVLVRGWVRWHAVHGVAPGKQCFRNSRRLLPDYHMLETQASRRIARLMKSSKTKNSMERLLALAGQVHARESARTAASQPAATSAPAAEANGDAGAETGTSSEPLADASGETEAPAALGRTEAPAADASAHTEAPAASKGPADEAPTSRPAARKGVLKGTKRKPRLSLDTQTILQQGAAVGEIVRQLADGKTAPAAVGPGGVNASHPPPRKRRRRVAAQKPVQPPVAKTGAENNERAARDATAAAAVAAEAHGKRGGAIIEANYKKRMAAIGQAMQDGPLFKVVTPEDAAALKEAEELVEDVLAAALTDKKVIVLRSPKPPRRVRPTAFPDGAPILPKERRPAKKRKAPADATEAAAAARAKRQRGRAAAAAARRPSGGDARPEVQVSSAFLKGRTLVQQWRSAVGRSALNKHLAMPAGSKPPSTSVAVAMELIKSLLLVAEASPQETPTPDAATALVEITEAFGYLRKAGHVNHGASNRPFHLSDAFKDSMQVADLHPEIFVEAAAARERMRAARLLQEPPAAAAVLEYAAEEEVPSGMVAEALSHLAVGELDIQTHDVTVEPAEAGEEEDPMIGPLSWRIPLRISRGPPPQTTPHPPSHPKPPVSLSTQRQSQPSPLQQALQDAASSQQRSSRVAGEGVSSAAARKGQQERLFWPEAVGTNWIVRSAAETACVEEWTAKHGSAADDKALLKDALTLIREAGPDGLTMEQLSSSASISADKAQELVEAALRYGLVQMVGAYQAWAYVASEHCQRFRPDVASSGQPSEKGTRDLPAATPANPAAQQGSSNGTVSAAAPPESTHAGVAAGEKGAAGAQSEDQQGAAMKEGAAGGRKDQQQGELKDGGQSEAHQGQEVSGEGEGTLLQPWSDHRGRLNEPFLRSITQRAVSIVIRHPGIPEELLVEELAVLSPHSARRLLQKLLEAGLVTVRSAEAAPAPEPPAIFRRARQQLPPESKVVKHYFPNLSCCFGQTTEVSLQAFVSGA</sequence>
<evidence type="ECO:0000256" key="3">
    <source>
        <dbReference type="ARBA" id="ARBA00023125"/>
    </source>
</evidence>
<feature type="domain" description="DUF7599" evidence="8">
    <location>
        <begin position="157"/>
        <end position="232"/>
    </location>
</feature>
<dbReference type="InterPro" id="IPR044210">
    <property type="entry name" value="Tfc3-like"/>
</dbReference>
<dbReference type="Pfam" id="PF24538">
    <property type="entry name" value="DUF7599"/>
    <property type="match status" value="1"/>
</dbReference>
<accession>I0Z8Y7</accession>
<feature type="compositionally biased region" description="Low complexity" evidence="6">
    <location>
        <begin position="1525"/>
        <end position="1538"/>
    </location>
</feature>
<dbReference type="GeneID" id="17045121"/>
<protein>
    <submittedName>
        <fullName evidence="11">Uncharacterized protein</fullName>
    </submittedName>
</protein>
<organism evidence="11 12">
    <name type="scientific">Coccomyxa subellipsoidea (strain C-169)</name>
    <name type="common">Green microalga</name>
    <dbReference type="NCBI Taxonomy" id="574566"/>
    <lineage>
        <taxon>Eukaryota</taxon>
        <taxon>Viridiplantae</taxon>
        <taxon>Chlorophyta</taxon>
        <taxon>core chlorophytes</taxon>
        <taxon>Trebouxiophyceae</taxon>
        <taxon>Trebouxiophyceae incertae sedis</taxon>
        <taxon>Coccomyxaceae</taxon>
        <taxon>Coccomyxa</taxon>
        <taxon>Coccomyxa subellipsoidea</taxon>
    </lineage>
</organism>
<evidence type="ECO:0000256" key="4">
    <source>
        <dbReference type="ARBA" id="ARBA00023163"/>
    </source>
</evidence>
<keyword evidence="2" id="KW-0597">Phosphoprotein</keyword>
<comment type="subcellular location">
    <subcellularLocation>
        <location evidence="1">Nucleus</location>
    </subcellularLocation>
</comment>
<feature type="compositionally biased region" description="Low complexity" evidence="6">
    <location>
        <begin position="1508"/>
        <end position="1517"/>
    </location>
</feature>
<feature type="region of interest" description="Disordered" evidence="6">
    <location>
        <begin position="1076"/>
        <end position="1119"/>
    </location>
</feature>
<feature type="compositionally biased region" description="Basic and acidic residues" evidence="6">
    <location>
        <begin position="1991"/>
        <end position="2004"/>
    </location>
</feature>
<feature type="compositionally biased region" description="Low complexity" evidence="6">
    <location>
        <begin position="1962"/>
        <end position="1974"/>
    </location>
</feature>
<keyword evidence="5" id="KW-0539">Nucleus</keyword>
<reference evidence="11 12" key="1">
    <citation type="journal article" date="2012" name="Genome Biol.">
        <title>The genome of the polar eukaryotic microalga coccomyxa subellipsoidea reveals traits of cold adaptation.</title>
        <authorList>
            <person name="Blanc G."/>
            <person name="Agarkova I."/>
            <person name="Grimwood J."/>
            <person name="Kuo A."/>
            <person name="Brueggeman A."/>
            <person name="Dunigan D."/>
            <person name="Gurnon J."/>
            <person name="Ladunga I."/>
            <person name="Lindquist E."/>
            <person name="Lucas S."/>
            <person name="Pangilinan J."/>
            <person name="Proschold T."/>
            <person name="Salamov A."/>
            <person name="Schmutz J."/>
            <person name="Weeks D."/>
            <person name="Yamada T."/>
            <person name="Claverie J.M."/>
            <person name="Grigoriev I."/>
            <person name="Van Etten J."/>
            <person name="Lomsadze A."/>
            <person name="Borodovsky M."/>
        </authorList>
    </citation>
    <scope>NUCLEOTIDE SEQUENCE [LARGE SCALE GENOMIC DNA]</scope>
    <source>
        <strain evidence="11 12">C-169</strain>
    </source>
</reference>